<reference evidence="1 2" key="1">
    <citation type="submission" date="2017-04" db="EMBL/GenBank/DDBJ databases">
        <title>Kefir bacterial isolates.</title>
        <authorList>
            <person name="Kim Y."/>
            <person name="Blasche S."/>
            <person name="Patil K.R."/>
        </authorList>
    </citation>
    <scope>NUCLEOTIDE SEQUENCE [LARGE SCALE GENOMIC DNA]</scope>
    <source>
        <strain evidence="1 2">OG2</strain>
    </source>
</reference>
<name>A0AAX0PZD6_9LACT</name>
<accession>A0AAX0PZD6</accession>
<organism evidence="1 2">
    <name type="scientific">Lactococcus lactis</name>
    <dbReference type="NCBI Taxonomy" id="1358"/>
    <lineage>
        <taxon>Bacteria</taxon>
        <taxon>Bacillati</taxon>
        <taxon>Bacillota</taxon>
        <taxon>Bacilli</taxon>
        <taxon>Lactobacillales</taxon>
        <taxon>Streptococcaceae</taxon>
        <taxon>Lactococcus</taxon>
    </lineage>
</organism>
<protein>
    <submittedName>
        <fullName evidence="1">Uncharacterized protein</fullName>
    </submittedName>
</protein>
<evidence type="ECO:0000313" key="1">
    <source>
        <dbReference type="EMBL" id="PAK87366.1"/>
    </source>
</evidence>
<evidence type="ECO:0000313" key="2">
    <source>
        <dbReference type="Proteomes" id="UP000215635"/>
    </source>
</evidence>
<dbReference type="Proteomes" id="UP000215635">
    <property type="component" value="Unassembled WGS sequence"/>
</dbReference>
<comment type="caution">
    <text evidence="1">The sequence shown here is derived from an EMBL/GenBank/DDBJ whole genome shotgun (WGS) entry which is preliminary data.</text>
</comment>
<dbReference type="EMBL" id="NCWV01000091">
    <property type="protein sequence ID" value="PAK87366.1"/>
    <property type="molecule type" value="Genomic_DNA"/>
</dbReference>
<sequence>NTSSKPQDSGIRTQEFLRRPQQNLPKVYCIISKQNSNCGHYWNKDTASVFYIGYHGSIIRLELVVFAGFSLEYASGV</sequence>
<proteinExistence type="predicted"/>
<gene>
    <name evidence="1" type="ORF">B8W88_13840</name>
</gene>
<feature type="non-terminal residue" evidence="1">
    <location>
        <position position="1"/>
    </location>
</feature>
<dbReference type="AlphaFoldDB" id="A0AAX0PZD6"/>